<reference evidence="2 3" key="1">
    <citation type="submission" date="2024-09" db="EMBL/GenBank/DDBJ databases">
        <authorList>
            <person name="Sun Q."/>
            <person name="Mori K."/>
        </authorList>
    </citation>
    <scope>NUCLEOTIDE SEQUENCE [LARGE SCALE GENOMIC DNA]</scope>
    <source>
        <strain evidence="2 3">TBRC 7907</strain>
    </source>
</reference>
<comment type="caution">
    <text evidence="2">The sequence shown here is derived from an EMBL/GenBank/DDBJ whole genome shotgun (WGS) entry which is preliminary data.</text>
</comment>
<evidence type="ECO:0000313" key="2">
    <source>
        <dbReference type="EMBL" id="MFB9903315.1"/>
    </source>
</evidence>
<accession>A0ABV5ZSC2</accession>
<name>A0ABV5ZSC2_9PSEU</name>
<dbReference type="SUPFAM" id="SSF53383">
    <property type="entry name" value="PLP-dependent transferases"/>
    <property type="match status" value="1"/>
</dbReference>
<dbReference type="Pfam" id="PF00155">
    <property type="entry name" value="Aminotran_1_2"/>
    <property type="match status" value="1"/>
</dbReference>
<dbReference type="RefSeq" id="WP_377850448.1">
    <property type="nucleotide sequence ID" value="NZ_JBHLZU010000004.1"/>
</dbReference>
<evidence type="ECO:0000259" key="1">
    <source>
        <dbReference type="Pfam" id="PF00155"/>
    </source>
</evidence>
<dbReference type="PANTHER" id="PTHR43510">
    <property type="entry name" value="AMINOTRANSFERASE FUNCTION, HYPOTHETICAL (EUROFUNG)"/>
    <property type="match status" value="1"/>
</dbReference>
<dbReference type="InterPro" id="IPR015421">
    <property type="entry name" value="PyrdxlP-dep_Trfase_major"/>
</dbReference>
<protein>
    <submittedName>
        <fullName evidence="2">Aminotransferase class I/II-fold pyridoxal phosphate-dependent enzyme</fullName>
    </submittedName>
</protein>
<feature type="domain" description="Aminotransferase class I/classII large" evidence="1">
    <location>
        <begin position="52"/>
        <end position="357"/>
    </location>
</feature>
<dbReference type="Proteomes" id="UP001589693">
    <property type="component" value="Unassembled WGS sequence"/>
</dbReference>
<dbReference type="Gene3D" id="3.90.1150.10">
    <property type="entry name" value="Aspartate Aminotransferase, domain 1"/>
    <property type="match status" value="1"/>
</dbReference>
<sequence length="381" mass="41344">MTALPDFRLEAFFSKWEFTARYHLSASDAQTVTMAELVAMADDSDRAAWESLDLGYTQTHGDPVLRKTIAETFDGVDADDVVCFAGAQEGVLLGLQVLLGPDDHAVVVTPCYQSAETVALSLCEVTGVALNADADWALDLDELTAALRPNTRVVYVNFPNNPTGKLLSQKDFAALVAFCDERGIVVFSDEVHRGLELDPARTLTQAADLSPRAISLGVTSKALGLPGLRVGWIACRDKEIIARLERAKHYTTICTSAPSELLARIAIKARDRLLARNRALVSENQEIFGAFFAEFPDLFEWSAPDGGCVAFPRYLGSDGADDFCGRLVEQTGVLLVPSSIFASDLTPVPTDRFRVGIGRADPEPALHAFGTWLRESGHPRA</sequence>
<dbReference type="GO" id="GO:0008483">
    <property type="term" value="F:transaminase activity"/>
    <property type="evidence" value="ECO:0007669"/>
    <property type="project" value="UniProtKB-KW"/>
</dbReference>
<dbReference type="Gene3D" id="3.40.640.10">
    <property type="entry name" value="Type I PLP-dependent aspartate aminotransferase-like (Major domain)"/>
    <property type="match status" value="1"/>
</dbReference>
<dbReference type="EMBL" id="JBHLZU010000004">
    <property type="protein sequence ID" value="MFB9903315.1"/>
    <property type="molecule type" value="Genomic_DNA"/>
</dbReference>
<dbReference type="InterPro" id="IPR004839">
    <property type="entry name" value="Aminotransferase_I/II_large"/>
</dbReference>
<proteinExistence type="predicted"/>
<dbReference type="InterPro" id="IPR015422">
    <property type="entry name" value="PyrdxlP-dep_Trfase_small"/>
</dbReference>
<keyword evidence="3" id="KW-1185">Reference proteome</keyword>
<evidence type="ECO:0000313" key="3">
    <source>
        <dbReference type="Proteomes" id="UP001589693"/>
    </source>
</evidence>
<dbReference type="CDD" id="cd00609">
    <property type="entry name" value="AAT_like"/>
    <property type="match status" value="1"/>
</dbReference>
<keyword evidence="2" id="KW-0808">Transferase</keyword>
<dbReference type="PANTHER" id="PTHR43510:SF1">
    <property type="entry name" value="AMINOTRANSFERASE FUNCTION, HYPOTHETICAL (EUROFUNG)"/>
    <property type="match status" value="1"/>
</dbReference>
<organism evidence="2 3">
    <name type="scientific">Allokutzneria oryzae</name>
    <dbReference type="NCBI Taxonomy" id="1378989"/>
    <lineage>
        <taxon>Bacteria</taxon>
        <taxon>Bacillati</taxon>
        <taxon>Actinomycetota</taxon>
        <taxon>Actinomycetes</taxon>
        <taxon>Pseudonocardiales</taxon>
        <taxon>Pseudonocardiaceae</taxon>
        <taxon>Allokutzneria</taxon>
    </lineage>
</organism>
<keyword evidence="2" id="KW-0032">Aminotransferase</keyword>
<gene>
    <name evidence="2" type="ORF">ACFFQA_05130</name>
</gene>
<dbReference type="InterPro" id="IPR015424">
    <property type="entry name" value="PyrdxlP-dep_Trfase"/>
</dbReference>